<proteinExistence type="inferred from homology"/>
<feature type="region of interest" description="Disordered" evidence="3">
    <location>
        <begin position="1"/>
        <end position="58"/>
    </location>
</feature>
<dbReference type="SUPFAM" id="SSF52980">
    <property type="entry name" value="Restriction endonuclease-like"/>
    <property type="match status" value="1"/>
</dbReference>
<evidence type="ECO:0000256" key="3">
    <source>
        <dbReference type="SAM" id="MobiDB-lite"/>
    </source>
</evidence>
<organism evidence="4 5">
    <name type="scientific">Thauera chlorobenzoica</name>
    <dbReference type="NCBI Taxonomy" id="96773"/>
    <lineage>
        <taxon>Bacteria</taxon>
        <taxon>Pseudomonadati</taxon>
        <taxon>Pseudomonadota</taxon>
        <taxon>Betaproteobacteria</taxon>
        <taxon>Rhodocyclales</taxon>
        <taxon>Zoogloeaceae</taxon>
        <taxon>Thauera</taxon>
    </lineage>
</organism>
<dbReference type="PANTHER" id="PTHR34039">
    <property type="entry name" value="UPF0102 PROTEIN YRAN"/>
    <property type="match status" value="1"/>
</dbReference>
<dbReference type="PANTHER" id="PTHR34039:SF1">
    <property type="entry name" value="UPF0102 PROTEIN YRAN"/>
    <property type="match status" value="1"/>
</dbReference>
<comment type="similarity">
    <text evidence="1 2">Belongs to the UPF0102 family.</text>
</comment>
<dbReference type="InterPro" id="IPR011856">
    <property type="entry name" value="tRNA_endonuc-like_dom_sf"/>
</dbReference>
<dbReference type="KEGG" id="tcl:Tchl_0855"/>
<evidence type="ECO:0000313" key="5">
    <source>
        <dbReference type="Proteomes" id="UP000185739"/>
    </source>
</evidence>
<keyword evidence="4" id="KW-0540">Nuclease</keyword>
<dbReference type="NCBIfam" id="NF009150">
    <property type="entry name" value="PRK12497.1-3"/>
    <property type="match status" value="1"/>
</dbReference>
<keyword evidence="4" id="KW-0378">Hydrolase</keyword>
<dbReference type="InterPro" id="IPR011335">
    <property type="entry name" value="Restrct_endonuc-II-like"/>
</dbReference>
<dbReference type="InterPro" id="IPR003509">
    <property type="entry name" value="UPF0102_YraN-like"/>
</dbReference>
<dbReference type="Pfam" id="PF02021">
    <property type="entry name" value="UPF0102"/>
    <property type="match status" value="1"/>
</dbReference>
<sequence length="177" mass="18529">MDEFEGSTKGVRKGGAMKKKMVATTAKTPPGETHPDGTTAPAGKAAAAGARSIGSPRTPAQARGAAAEALAAEHLAAHGLRILARNVRCRGGELDLICLDRGQLVFVEVRLRSNARFGGAGESITAGKRRRVLIAAQWWLGGAGRRFQGAACRFDAVLLDALERSRITWLPGAFDAG</sequence>
<feature type="compositionally biased region" description="Basic residues" evidence="3">
    <location>
        <begin position="10"/>
        <end position="21"/>
    </location>
</feature>
<evidence type="ECO:0000256" key="1">
    <source>
        <dbReference type="ARBA" id="ARBA00006738"/>
    </source>
</evidence>
<dbReference type="GO" id="GO:0003676">
    <property type="term" value="F:nucleic acid binding"/>
    <property type="evidence" value="ECO:0007669"/>
    <property type="project" value="InterPro"/>
</dbReference>
<evidence type="ECO:0000256" key="2">
    <source>
        <dbReference type="HAMAP-Rule" id="MF_00048"/>
    </source>
</evidence>
<dbReference type="GO" id="GO:0004519">
    <property type="term" value="F:endonuclease activity"/>
    <property type="evidence" value="ECO:0007669"/>
    <property type="project" value="UniProtKB-KW"/>
</dbReference>
<dbReference type="HAMAP" id="MF_00048">
    <property type="entry name" value="UPF0102"/>
    <property type="match status" value="1"/>
</dbReference>
<feature type="compositionally biased region" description="Low complexity" evidence="3">
    <location>
        <begin position="37"/>
        <end position="50"/>
    </location>
</feature>
<reference evidence="4 5" key="1">
    <citation type="submission" date="2016-12" db="EMBL/GenBank/DDBJ databases">
        <title>Complete genome sequence of Thauera chlorobenzoica, a Betaproteobacterium degrading haloaromatics anaerobically to CO2 and halides.</title>
        <authorList>
            <person name="Goris T."/>
            <person name="Mergelsberg M."/>
            <person name="Boll M."/>
        </authorList>
    </citation>
    <scope>NUCLEOTIDE SEQUENCE [LARGE SCALE GENOMIC DNA]</scope>
    <source>
        <strain evidence="4 5">3CB1</strain>
    </source>
</reference>
<protein>
    <recommendedName>
        <fullName evidence="2">UPF0102 protein Tchl_0855</fullName>
    </recommendedName>
</protein>
<name>A0A1L6F9X1_9RHOO</name>
<accession>A0A1L6F9X1</accession>
<dbReference type="Gene3D" id="3.40.1350.10">
    <property type="match status" value="1"/>
</dbReference>
<evidence type="ECO:0000313" key="4">
    <source>
        <dbReference type="EMBL" id="APR03719.1"/>
    </source>
</evidence>
<gene>
    <name evidence="4" type="ORF">Tchl_0855</name>
</gene>
<dbReference type="STRING" id="96773.Tchl_0855"/>
<dbReference type="Proteomes" id="UP000185739">
    <property type="component" value="Chromosome"/>
</dbReference>
<dbReference type="AlphaFoldDB" id="A0A1L6F9X1"/>
<keyword evidence="5" id="KW-1185">Reference proteome</keyword>
<dbReference type="EMBL" id="CP018839">
    <property type="protein sequence ID" value="APR03719.1"/>
    <property type="molecule type" value="Genomic_DNA"/>
</dbReference>
<keyword evidence="4" id="KW-0255">Endonuclease</keyword>
<dbReference type="NCBIfam" id="TIGR00252">
    <property type="entry name" value="YraN family protein"/>
    <property type="match status" value="1"/>
</dbReference>